<dbReference type="SMART" id="SM00275">
    <property type="entry name" value="G_alpha"/>
    <property type="match status" value="1"/>
</dbReference>
<comment type="caution">
    <text evidence="7">The sequence shown here is derived from an EMBL/GenBank/DDBJ whole genome shotgun (WGS) entry which is preliminary data.</text>
</comment>
<feature type="region of interest" description="Disordered" evidence="6">
    <location>
        <begin position="154"/>
        <end position="181"/>
    </location>
</feature>
<keyword evidence="5" id="KW-0460">Magnesium</keyword>
<protein>
    <recommendedName>
        <fullName evidence="9">G-alpha-domain-containing protein</fullName>
    </recommendedName>
</protein>
<dbReference type="GO" id="GO:0005525">
    <property type="term" value="F:GTP binding"/>
    <property type="evidence" value="ECO:0007669"/>
    <property type="project" value="UniProtKB-KW"/>
</dbReference>
<dbReference type="PANTHER" id="PTHR10218:SF360">
    <property type="entry name" value="GUANINE NUCLEOTIDE-BINDING PROTEIN SUBUNIT ALPHA HOMOLOG"/>
    <property type="match status" value="1"/>
</dbReference>
<dbReference type="GO" id="GO:0001664">
    <property type="term" value="F:G protein-coupled receptor binding"/>
    <property type="evidence" value="ECO:0007669"/>
    <property type="project" value="TreeGrafter"/>
</dbReference>
<dbReference type="Gene3D" id="3.40.50.300">
    <property type="entry name" value="P-loop containing nucleotide triphosphate hydrolases"/>
    <property type="match status" value="2"/>
</dbReference>
<dbReference type="Pfam" id="PF00503">
    <property type="entry name" value="G-alpha"/>
    <property type="match status" value="1"/>
</dbReference>
<dbReference type="InterPro" id="IPR001019">
    <property type="entry name" value="Gprotein_alpha_su"/>
</dbReference>
<keyword evidence="8" id="KW-1185">Reference proteome</keyword>
<gene>
    <name evidence="7" type="ORF">ONZ51_g3300</name>
</gene>
<accession>A0AAD7U0D0</accession>
<dbReference type="FunFam" id="3.40.50.300:FF:000720">
    <property type="entry name" value="Guanine nucleotide-binding protein G(k) subunit alpha"/>
    <property type="match status" value="1"/>
</dbReference>
<reference evidence="7" key="1">
    <citation type="submission" date="2022-11" db="EMBL/GenBank/DDBJ databases">
        <title>Genome Sequence of Cubamyces cubensis.</title>
        <authorList>
            <person name="Buettner E."/>
        </authorList>
    </citation>
    <scope>NUCLEOTIDE SEQUENCE</scope>
    <source>
        <strain evidence="7">MPL-01</strain>
    </source>
</reference>
<feature type="region of interest" description="Disordered" evidence="6">
    <location>
        <begin position="1"/>
        <end position="57"/>
    </location>
</feature>
<dbReference type="GO" id="GO:0046872">
    <property type="term" value="F:metal ion binding"/>
    <property type="evidence" value="ECO:0007669"/>
    <property type="project" value="UniProtKB-KW"/>
</dbReference>
<dbReference type="GO" id="GO:0003924">
    <property type="term" value="F:GTPase activity"/>
    <property type="evidence" value="ECO:0007669"/>
    <property type="project" value="InterPro"/>
</dbReference>
<feature type="region of interest" description="Disordered" evidence="6">
    <location>
        <begin position="246"/>
        <end position="265"/>
    </location>
</feature>
<feature type="binding site" evidence="5">
    <location>
        <position position="333"/>
    </location>
    <ligand>
        <name>Mg(2+)</name>
        <dbReference type="ChEBI" id="CHEBI:18420"/>
    </ligand>
</feature>
<name>A0AAD7U0D0_9APHY</name>
<evidence type="ECO:0000313" key="7">
    <source>
        <dbReference type="EMBL" id="KAJ8488816.1"/>
    </source>
</evidence>
<dbReference type="SUPFAM" id="SSF52540">
    <property type="entry name" value="P-loop containing nucleoside triphosphate hydrolases"/>
    <property type="match status" value="1"/>
</dbReference>
<evidence type="ECO:0000256" key="2">
    <source>
        <dbReference type="ARBA" id="ARBA00023134"/>
    </source>
</evidence>
<dbReference type="InterPro" id="IPR027417">
    <property type="entry name" value="P-loop_NTPase"/>
</dbReference>
<sequence length="519" mass="58578">MSSSLSSLNCYRPRHDSSDDEPEAMVEGKAGWRGSSSTRAGKQPENVWPPYPPPDESELERAVRLEEEREAKLVSDAIDRALEAERQTLRRERKLETKLLLLGQSESGKSTMLKNFQIQFAPNAIRAESDAWRAVIHLNLVRSVNFLLDILTRPPSNNHPGDSSPTTSSFSNRVSATPQPNSDLRRFKLTLSPLRQVERILAKYLSAHDVPSADDSRAASPTGSYLATAADVTIRGGHSWRALCQPRREGDDEGHSRHSDGRVDPVENARQILDACRADVVLMWTSAPMQAALRDEGVSRDDVCAFFLDDADRIMQKDYEPTFDDILRARLQTDGVEEHHLTMETGMFTSRAENGQHWIFYDVGGARGQRASWVPFFEDVNAIIFLCSTAGFNEVLAEDPTVNRLLDSFTTWKTICSSKLLVSVQFILILNKMDLLDARLKEGIQFSHYVKSYKDENDVEHVTEYLKRKFSAIHRHHSPEPRKLHMHSTCAIDMDTTSAVLLRIRDTLLVTYLAAMELI</sequence>
<evidence type="ECO:0008006" key="9">
    <source>
        <dbReference type="Google" id="ProtNLM"/>
    </source>
</evidence>
<dbReference type="EMBL" id="JAPEVG010000057">
    <property type="protein sequence ID" value="KAJ8488816.1"/>
    <property type="molecule type" value="Genomic_DNA"/>
</dbReference>
<evidence type="ECO:0000256" key="6">
    <source>
        <dbReference type="SAM" id="MobiDB-lite"/>
    </source>
</evidence>
<dbReference type="SUPFAM" id="SSF47895">
    <property type="entry name" value="Transducin (alpha subunit), insertion domain"/>
    <property type="match status" value="1"/>
</dbReference>
<keyword evidence="5" id="KW-0479">Metal-binding</keyword>
<dbReference type="PANTHER" id="PTHR10218">
    <property type="entry name" value="GTP-BINDING PROTEIN ALPHA SUBUNIT"/>
    <property type="match status" value="1"/>
</dbReference>
<feature type="binding site" evidence="4">
    <location>
        <position position="491"/>
    </location>
    <ligand>
        <name>GTP</name>
        <dbReference type="ChEBI" id="CHEBI:37565"/>
    </ligand>
</feature>
<organism evidence="7 8">
    <name type="scientific">Trametes cubensis</name>
    <dbReference type="NCBI Taxonomy" id="1111947"/>
    <lineage>
        <taxon>Eukaryota</taxon>
        <taxon>Fungi</taxon>
        <taxon>Dikarya</taxon>
        <taxon>Basidiomycota</taxon>
        <taxon>Agaricomycotina</taxon>
        <taxon>Agaricomycetes</taxon>
        <taxon>Polyporales</taxon>
        <taxon>Polyporaceae</taxon>
        <taxon>Trametes</taxon>
    </lineage>
</organism>
<feature type="binding site" evidence="4">
    <location>
        <begin position="431"/>
        <end position="434"/>
    </location>
    <ligand>
        <name>GTP</name>
        <dbReference type="ChEBI" id="CHEBI:37565"/>
    </ligand>
</feature>
<dbReference type="GO" id="GO:0005737">
    <property type="term" value="C:cytoplasm"/>
    <property type="evidence" value="ECO:0007669"/>
    <property type="project" value="TreeGrafter"/>
</dbReference>
<dbReference type="PROSITE" id="PS51882">
    <property type="entry name" value="G_ALPHA"/>
    <property type="match status" value="1"/>
</dbReference>
<dbReference type="AlphaFoldDB" id="A0AAD7U0D0"/>
<dbReference type="Proteomes" id="UP001215151">
    <property type="component" value="Unassembled WGS sequence"/>
</dbReference>
<evidence type="ECO:0000256" key="4">
    <source>
        <dbReference type="PIRSR" id="PIRSR601019-1"/>
    </source>
</evidence>
<feature type="binding site" evidence="4">
    <location>
        <begin position="327"/>
        <end position="333"/>
    </location>
    <ligand>
        <name>GTP</name>
        <dbReference type="ChEBI" id="CHEBI:37565"/>
    </ligand>
</feature>
<dbReference type="GO" id="GO:0031683">
    <property type="term" value="F:G-protein beta/gamma-subunit complex binding"/>
    <property type="evidence" value="ECO:0007669"/>
    <property type="project" value="InterPro"/>
</dbReference>
<keyword evidence="3" id="KW-0807">Transducer</keyword>
<dbReference type="GO" id="GO:0007188">
    <property type="term" value="P:adenylate cyclase-modulating G protein-coupled receptor signaling pathway"/>
    <property type="evidence" value="ECO:0007669"/>
    <property type="project" value="TreeGrafter"/>
</dbReference>
<evidence type="ECO:0000313" key="8">
    <source>
        <dbReference type="Proteomes" id="UP001215151"/>
    </source>
</evidence>
<proteinExistence type="predicted"/>
<dbReference type="GO" id="GO:0005834">
    <property type="term" value="C:heterotrimeric G-protein complex"/>
    <property type="evidence" value="ECO:0007669"/>
    <property type="project" value="TreeGrafter"/>
</dbReference>
<keyword evidence="1 4" id="KW-0547">Nucleotide-binding</keyword>
<dbReference type="PRINTS" id="PR00318">
    <property type="entry name" value="GPROTEINA"/>
</dbReference>
<dbReference type="InterPro" id="IPR011025">
    <property type="entry name" value="GproteinA_insert"/>
</dbReference>
<evidence type="ECO:0000256" key="5">
    <source>
        <dbReference type="PIRSR" id="PIRSR601019-2"/>
    </source>
</evidence>
<keyword evidence="2 4" id="KW-0342">GTP-binding</keyword>
<evidence type="ECO:0000256" key="1">
    <source>
        <dbReference type="ARBA" id="ARBA00022741"/>
    </source>
</evidence>
<evidence type="ECO:0000256" key="3">
    <source>
        <dbReference type="ARBA" id="ARBA00023224"/>
    </source>
</evidence>